<keyword evidence="9" id="KW-0121">Carboxypeptidase</keyword>
<comment type="subcellular location">
    <subcellularLocation>
        <location evidence="1">Membrane</location>
        <topology evidence="1">Multi-pass membrane protein</topology>
    </subcellularLocation>
</comment>
<feature type="transmembrane region" description="Helical" evidence="7">
    <location>
        <begin position="440"/>
        <end position="466"/>
    </location>
</feature>
<evidence type="ECO:0000256" key="1">
    <source>
        <dbReference type="ARBA" id="ARBA00004141"/>
    </source>
</evidence>
<dbReference type="EMBL" id="JAPWDQ010000010">
    <property type="protein sequence ID" value="KAJ5477363.1"/>
    <property type="molecule type" value="Genomic_DNA"/>
</dbReference>
<evidence type="ECO:0000256" key="7">
    <source>
        <dbReference type="SAM" id="Phobius"/>
    </source>
</evidence>
<dbReference type="PANTHER" id="PTHR23504:SF8">
    <property type="entry name" value="TRANSPORTER, PUTATIVE (AFU_ORTHOLOGUE AFUA_1G03730)-RELATED"/>
    <property type="match status" value="1"/>
</dbReference>
<feature type="region of interest" description="Disordered" evidence="6">
    <location>
        <begin position="541"/>
        <end position="588"/>
    </location>
</feature>
<dbReference type="GO" id="GO:0004180">
    <property type="term" value="F:carboxypeptidase activity"/>
    <property type="evidence" value="ECO:0007669"/>
    <property type="project" value="UniProtKB-KW"/>
</dbReference>
<evidence type="ECO:0000259" key="8">
    <source>
        <dbReference type="PROSITE" id="PS50850"/>
    </source>
</evidence>
<feature type="transmembrane region" description="Helical" evidence="7">
    <location>
        <begin position="511"/>
        <end position="532"/>
    </location>
</feature>
<dbReference type="Pfam" id="PF07690">
    <property type="entry name" value="MFS_1"/>
    <property type="match status" value="1"/>
</dbReference>
<dbReference type="PROSITE" id="PS50850">
    <property type="entry name" value="MFS"/>
    <property type="match status" value="1"/>
</dbReference>
<evidence type="ECO:0000313" key="10">
    <source>
        <dbReference type="Proteomes" id="UP001148312"/>
    </source>
</evidence>
<feature type="transmembrane region" description="Helical" evidence="7">
    <location>
        <begin position="52"/>
        <end position="74"/>
    </location>
</feature>
<feature type="transmembrane region" description="Helical" evidence="7">
    <location>
        <begin position="413"/>
        <end position="434"/>
    </location>
</feature>
<dbReference type="RefSeq" id="XP_056787907.1">
    <property type="nucleotide sequence ID" value="XM_056937108.1"/>
</dbReference>
<dbReference type="Proteomes" id="UP001148312">
    <property type="component" value="Unassembled WGS sequence"/>
</dbReference>
<dbReference type="PANTHER" id="PTHR23504">
    <property type="entry name" value="MAJOR FACILITATOR SUPERFAMILY DOMAIN-CONTAINING PROTEIN 10"/>
    <property type="match status" value="1"/>
</dbReference>
<protein>
    <submittedName>
        <fullName evidence="9">Glutamate carboxypeptidase</fullName>
    </submittedName>
</protein>
<evidence type="ECO:0000256" key="5">
    <source>
        <dbReference type="ARBA" id="ARBA00023136"/>
    </source>
</evidence>
<feature type="transmembrane region" description="Helical" evidence="7">
    <location>
        <begin position="283"/>
        <end position="306"/>
    </location>
</feature>
<reference evidence="9" key="1">
    <citation type="submission" date="2022-12" db="EMBL/GenBank/DDBJ databases">
        <authorList>
            <person name="Petersen C."/>
        </authorList>
    </citation>
    <scope>NUCLEOTIDE SEQUENCE</scope>
    <source>
        <strain evidence="9">IBT 30728</strain>
    </source>
</reference>
<evidence type="ECO:0000256" key="6">
    <source>
        <dbReference type="SAM" id="MobiDB-lite"/>
    </source>
</evidence>
<dbReference type="GO" id="GO:0022857">
    <property type="term" value="F:transmembrane transporter activity"/>
    <property type="evidence" value="ECO:0007669"/>
    <property type="project" value="InterPro"/>
</dbReference>
<keyword evidence="2" id="KW-0813">Transport</keyword>
<feature type="transmembrane region" description="Helical" evidence="7">
    <location>
        <begin position="188"/>
        <end position="210"/>
    </location>
</feature>
<feature type="region of interest" description="Disordered" evidence="6">
    <location>
        <begin position="238"/>
        <end position="273"/>
    </location>
</feature>
<evidence type="ECO:0000256" key="3">
    <source>
        <dbReference type="ARBA" id="ARBA00022692"/>
    </source>
</evidence>
<evidence type="ECO:0000256" key="4">
    <source>
        <dbReference type="ARBA" id="ARBA00022989"/>
    </source>
</evidence>
<feature type="domain" description="Major facilitator superfamily (MFS) profile" evidence="8">
    <location>
        <begin position="1"/>
        <end position="536"/>
    </location>
</feature>
<accession>A0A9W9WV86</accession>
<proteinExistence type="predicted"/>
<dbReference type="Gene3D" id="1.20.1250.20">
    <property type="entry name" value="MFS general substrate transporter like domains"/>
    <property type="match status" value="1"/>
</dbReference>
<dbReference type="SUPFAM" id="SSF103473">
    <property type="entry name" value="MFS general substrate transporter"/>
    <property type="match status" value="2"/>
</dbReference>
<keyword evidence="5 7" id="KW-0472">Membrane</keyword>
<feature type="transmembrane region" description="Helical" evidence="7">
    <location>
        <begin position="382"/>
        <end position="401"/>
    </location>
</feature>
<dbReference type="AlphaFoldDB" id="A0A9W9WV86"/>
<organism evidence="9 10">
    <name type="scientific">Penicillium diatomitis</name>
    <dbReference type="NCBI Taxonomy" id="2819901"/>
    <lineage>
        <taxon>Eukaryota</taxon>
        <taxon>Fungi</taxon>
        <taxon>Dikarya</taxon>
        <taxon>Ascomycota</taxon>
        <taxon>Pezizomycotina</taxon>
        <taxon>Eurotiomycetes</taxon>
        <taxon>Eurotiomycetidae</taxon>
        <taxon>Eurotiales</taxon>
        <taxon>Aspergillaceae</taxon>
        <taxon>Penicillium</taxon>
    </lineage>
</organism>
<keyword evidence="10" id="KW-1185">Reference proteome</keyword>
<feature type="transmembrane region" description="Helical" evidence="7">
    <location>
        <begin position="147"/>
        <end position="168"/>
    </location>
</feature>
<keyword evidence="9" id="KW-0378">Hydrolase</keyword>
<evidence type="ECO:0000256" key="2">
    <source>
        <dbReference type="ARBA" id="ARBA00022448"/>
    </source>
</evidence>
<keyword evidence="9" id="KW-0645">Protease</keyword>
<sequence length="588" mass="64415">MYTYSKEICLISNGQSSPNDKLSRLKAWRPPFVASLNHPELIEYVGVPKTEVARWVGISSAVASICQAIMAVPWGTLSDHVGRKPVILFGLTCTMIISIMLGMSQTLAMVILSRSLFGLMNGNVGILRTMVAEIVPQRELQPRAFSLMPLVWTIGSIFGPAFGGALARPAEKHPELFGGIDYFKRYPFALPNIASACFFLVGITTGFLFLEETLQAKRDSYDPGLALGKALTRPFGSCGRSKVNDSDEERTALLSDTKTRGHHKTTPKSRPSWSQIFTPQTSLILLSYTLMSGLGMSFDSIFPVFLHYPVQNLRDNPDVQLPFKFASGFGVGKYLSSYPSSSLHCGFGSAYSIIYRHDCKNLEHSHPSNQFSTFSRPDAPQIGIFYTIIGIIGMVIQFTMFPPVAKRYGVLKCFKVSAVILPTVFFVAPFTALAPGNIRVPLVLLVMLIKLGAVVFGIPCCTILLTNSASSMSVLGTLNGVGTSFSALGRAAGPALIGASFSWGIKQGYVIFPWWLLGTIGYLSIVPAFWIVEQDGPYREQKVEETEVEEVEQPQHQTEEVPAELRPEDAVSREMPTRGYGSTSAKRT</sequence>
<keyword evidence="3 7" id="KW-0812">Transmembrane</keyword>
<dbReference type="InterPro" id="IPR036259">
    <property type="entry name" value="MFS_trans_sf"/>
</dbReference>
<feature type="compositionally biased region" description="Basic and acidic residues" evidence="6">
    <location>
        <begin position="242"/>
        <end position="251"/>
    </location>
</feature>
<dbReference type="GeneID" id="81627357"/>
<keyword evidence="4 7" id="KW-1133">Transmembrane helix</keyword>
<feature type="transmembrane region" description="Helical" evidence="7">
    <location>
        <begin position="487"/>
        <end position="505"/>
    </location>
</feature>
<evidence type="ECO:0000313" key="9">
    <source>
        <dbReference type="EMBL" id="KAJ5477363.1"/>
    </source>
</evidence>
<feature type="transmembrane region" description="Helical" evidence="7">
    <location>
        <begin position="86"/>
        <end position="110"/>
    </location>
</feature>
<dbReference type="InterPro" id="IPR011701">
    <property type="entry name" value="MFS"/>
</dbReference>
<feature type="compositionally biased region" description="Basic and acidic residues" evidence="6">
    <location>
        <begin position="557"/>
        <end position="576"/>
    </location>
</feature>
<name>A0A9W9WV86_9EURO</name>
<dbReference type="GO" id="GO:0016020">
    <property type="term" value="C:membrane"/>
    <property type="evidence" value="ECO:0007669"/>
    <property type="project" value="UniProtKB-SubCell"/>
</dbReference>
<gene>
    <name evidence="9" type="ORF">N7539_007507</name>
</gene>
<dbReference type="InterPro" id="IPR020846">
    <property type="entry name" value="MFS_dom"/>
</dbReference>
<comment type="caution">
    <text evidence="9">The sequence shown here is derived from an EMBL/GenBank/DDBJ whole genome shotgun (WGS) entry which is preliminary data.</text>
</comment>
<reference evidence="9" key="2">
    <citation type="journal article" date="2023" name="IMA Fungus">
        <title>Comparative genomic study of the Penicillium genus elucidates a diverse pangenome and 15 lateral gene transfer events.</title>
        <authorList>
            <person name="Petersen C."/>
            <person name="Sorensen T."/>
            <person name="Nielsen M.R."/>
            <person name="Sondergaard T.E."/>
            <person name="Sorensen J.L."/>
            <person name="Fitzpatrick D.A."/>
            <person name="Frisvad J.C."/>
            <person name="Nielsen K.L."/>
        </authorList>
    </citation>
    <scope>NUCLEOTIDE SEQUENCE</scope>
    <source>
        <strain evidence="9">IBT 30728</strain>
    </source>
</reference>